<dbReference type="EC" id="3.4.22.40" evidence="4"/>
<protein>
    <submittedName>
        <fullName evidence="4">Aminopeptidase C</fullName>
        <ecNumber evidence="4">3.4.22.40</ecNumber>
    </submittedName>
</protein>
<keyword evidence="4" id="KW-0031">Aminopeptidase</keyword>
<dbReference type="InterPro" id="IPR038765">
    <property type="entry name" value="Papain-like_cys_pep_sf"/>
</dbReference>
<dbReference type="GO" id="GO:0005737">
    <property type="term" value="C:cytoplasm"/>
    <property type="evidence" value="ECO:0007669"/>
    <property type="project" value="TreeGrafter"/>
</dbReference>
<dbReference type="EMBL" id="VSSQ01062643">
    <property type="protein sequence ID" value="MPN15784.1"/>
    <property type="molecule type" value="Genomic_DNA"/>
</dbReference>
<keyword evidence="3" id="KW-0788">Thiol protease</keyword>
<organism evidence="4">
    <name type="scientific">bioreactor metagenome</name>
    <dbReference type="NCBI Taxonomy" id="1076179"/>
    <lineage>
        <taxon>unclassified sequences</taxon>
        <taxon>metagenomes</taxon>
        <taxon>ecological metagenomes</taxon>
    </lineage>
</organism>
<reference evidence="4" key="1">
    <citation type="submission" date="2019-08" db="EMBL/GenBank/DDBJ databases">
        <authorList>
            <person name="Kucharzyk K."/>
            <person name="Murdoch R.W."/>
            <person name="Higgins S."/>
            <person name="Loffler F."/>
        </authorList>
    </citation>
    <scope>NUCLEOTIDE SEQUENCE</scope>
</reference>
<dbReference type="GO" id="GO:0006508">
    <property type="term" value="P:proteolysis"/>
    <property type="evidence" value="ECO:0007669"/>
    <property type="project" value="UniProtKB-KW"/>
</dbReference>
<evidence type="ECO:0000256" key="1">
    <source>
        <dbReference type="ARBA" id="ARBA00022670"/>
    </source>
</evidence>
<dbReference type="GO" id="GO:0004197">
    <property type="term" value="F:cysteine-type endopeptidase activity"/>
    <property type="evidence" value="ECO:0007669"/>
    <property type="project" value="UniProtKB-EC"/>
</dbReference>
<evidence type="ECO:0000256" key="2">
    <source>
        <dbReference type="ARBA" id="ARBA00022801"/>
    </source>
</evidence>
<accession>A0A645FUU7</accession>
<evidence type="ECO:0000313" key="4">
    <source>
        <dbReference type="EMBL" id="MPN15784.1"/>
    </source>
</evidence>
<dbReference type="InterPro" id="IPR004134">
    <property type="entry name" value="Peptidase_C1B"/>
</dbReference>
<dbReference type="PANTHER" id="PTHR10363:SF2">
    <property type="entry name" value="BLEOMYCIN HYDROLASE"/>
    <property type="match status" value="1"/>
</dbReference>
<proteinExistence type="predicted"/>
<dbReference type="PANTHER" id="PTHR10363">
    <property type="entry name" value="BLEOMYCIN HYDROLASE"/>
    <property type="match status" value="1"/>
</dbReference>
<dbReference type="AlphaFoldDB" id="A0A645FUU7"/>
<name>A0A645FUU7_9ZZZZ</name>
<keyword evidence="1" id="KW-0645">Protease</keyword>
<dbReference type="GO" id="GO:0070005">
    <property type="term" value="F:cysteine-type aminopeptidase activity"/>
    <property type="evidence" value="ECO:0007669"/>
    <property type="project" value="InterPro"/>
</dbReference>
<gene>
    <name evidence="4" type="primary">pepC_6</name>
    <name evidence="4" type="ORF">SDC9_163120</name>
</gene>
<keyword evidence="2 4" id="KW-0378">Hydrolase</keyword>
<dbReference type="GO" id="GO:0043418">
    <property type="term" value="P:homocysteine catabolic process"/>
    <property type="evidence" value="ECO:0007669"/>
    <property type="project" value="TreeGrafter"/>
</dbReference>
<dbReference type="GO" id="GO:0009636">
    <property type="term" value="P:response to toxic substance"/>
    <property type="evidence" value="ECO:0007669"/>
    <property type="project" value="TreeGrafter"/>
</dbReference>
<dbReference type="Gene3D" id="3.90.70.10">
    <property type="entry name" value="Cysteine proteinases"/>
    <property type="match status" value="1"/>
</dbReference>
<sequence length="167" mass="19285">MRFLGSVHEARPVRYLNLPVDELKKAAIRQMQDGEPVWFGCDVGQRHVRELGIMDTRSIAVDKLFGTGFPMTKEERLDYGESLMTHAMVLQGVHLDAEGKPVRWRVENSWGKDKGKDGYYLMSDDWFSEYTYQVVVHKKYLSPEQLAQYKGEMKVLEPWDPMGSLAL</sequence>
<evidence type="ECO:0000256" key="3">
    <source>
        <dbReference type="ARBA" id="ARBA00022807"/>
    </source>
</evidence>
<dbReference type="SUPFAM" id="SSF54001">
    <property type="entry name" value="Cysteine proteinases"/>
    <property type="match status" value="1"/>
</dbReference>
<comment type="caution">
    <text evidence="4">The sequence shown here is derived from an EMBL/GenBank/DDBJ whole genome shotgun (WGS) entry which is preliminary data.</text>
</comment>
<dbReference type="Pfam" id="PF03051">
    <property type="entry name" value="Peptidase_C1_2"/>
    <property type="match status" value="1"/>
</dbReference>